<dbReference type="EMBL" id="OU893336">
    <property type="protein sequence ID" value="CAG9793247.1"/>
    <property type="molecule type" value="Genomic_DNA"/>
</dbReference>
<evidence type="ECO:0000313" key="2">
    <source>
        <dbReference type="EMBL" id="CAG9793247.1"/>
    </source>
</evidence>
<accession>A0A9N9WHJ0</accession>
<name>A0A9N9WHJ0_9NEOP</name>
<reference evidence="2" key="2">
    <citation type="submission" date="2022-10" db="EMBL/GenBank/DDBJ databases">
        <authorList>
            <consortium name="ENA_rothamsted_submissions"/>
            <consortium name="culmorum"/>
            <person name="King R."/>
        </authorList>
    </citation>
    <scope>NUCLEOTIDE SEQUENCE</scope>
</reference>
<gene>
    <name evidence="2" type="ORF">DIATSA_LOCUS10707</name>
</gene>
<reference evidence="2" key="1">
    <citation type="submission" date="2021-12" db="EMBL/GenBank/DDBJ databases">
        <authorList>
            <person name="King R."/>
        </authorList>
    </citation>
    <scope>NUCLEOTIDE SEQUENCE</scope>
</reference>
<dbReference type="OrthoDB" id="7466984at2759"/>
<feature type="compositionally biased region" description="Basic and acidic residues" evidence="1">
    <location>
        <begin position="223"/>
        <end position="234"/>
    </location>
</feature>
<feature type="region of interest" description="Disordered" evidence="1">
    <location>
        <begin position="190"/>
        <end position="330"/>
    </location>
</feature>
<organism evidence="2 3">
    <name type="scientific">Diatraea saccharalis</name>
    <name type="common">sugarcane borer</name>
    <dbReference type="NCBI Taxonomy" id="40085"/>
    <lineage>
        <taxon>Eukaryota</taxon>
        <taxon>Metazoa</taxon>
        <taxon>Ecdysozoa</taxon>
        <taxon>Arthropoda</taxon>
        <taxon>Hexapoda</taxon>
        <taxon>Insecta</taxon>
        <taxon>Pterygota</taxon>
        <taxon>Neoptera</taxon>
        <taxon>Endopterygota</taxon>
        <taxon>Lepidoptera</taxon>
        <taxon>Glossata</taxon>
        <taxon>Ditrysia</taxon>
        <taxon>Pyraloidea</taxon>
        <taxon>Crambidae</taxon>
        <taxon>Crambinae</taxon>
        <taxon>Diatraea</taxon>
    </lineage>
</organism>
<evidence type="ECO:0000256" key="1">
    <source>
        <dbReference type="SAM" id="MobiDB-lite"/>
    </source>
</evidence>
<dbReference type="Proteomes" id="UP001153714">
    <property type="component" value="Chromosome 5"/>
</dbReference>
<proteinExistence type="predicted"/>
<dbReference type="AlphaFoldDB" id="A0A9N9WHJ0"/>
<evidence type="ECO:0000313" key="3">
    <source>
        <dbReference type="Proteomes" id="UP001153714"/>
    </source>
</evidence>
<protein>
    <submittedName>
        <fullName evidence="2">Uncharacterized protein</fullName>
    </submittedName>
</protein>
<feature type="compositionally biased region" description="Polar residues" evidence="1">
    <location>
        <begin position="235"/>
        <end position="244"/>
    </location>
</feature>
<sequence>MATNNEESQNILNDDEYCVKIVALNEDQEETMGNFMEQSTQHVLEIDAPKPKKKQAKGKTLLSSQKKTILNNHLIKWLENFWQADSTLRVMKPFLKSVNDAALKTKNMKLFNVGQTLQRIMKEFFIYMKTQNKDLTNCGYNTFEEWSLNEGLSMTFGKLQTMDWVEGLESTLFDHYSTALTELEERQANIETEDAEEENTTLPESSSSRNTKNIYTSSMTVRTPDRHADVHTSKDCATTSQTLAPQKKSKSGLKAKSVTFQKEKSPSLKRRIIRDMEDSDQEDTYQKGSLFRKTVEEESEPEIDLEIPKTKRRKQRMSTDSEEDNHTPNEEDFTSMVASHARAHSLVTSTGKICQTILIKDDDGYINISSPGERGSMIIKLELYPFKDCVKLSKNQYWTKRTFSCLGVSSGEDSRVQKLAMKLKYELTKQVMNLKDVKVEKKVQTGWKGF</sequence>
<feature type="compositionally biased region" description="Polar residues" evidence="1">
    <location>
        <begin position="200"/>
        <end position="221"/>
    </location>
</feature>
<keyword evidence="3" id="KW-1185">Reference proteome</keyword>